<reference evidence="2 3" key="1">
    <citation type="submission" date="2015-04" db="EMBL/GenBank/DDBJ databases">
        <title>Draft genome of the roundworm Trichinella nativa.</title>
        <authorList>
            <person name="Mitreva M."/>
        </authorList>
    </citation>
    <scope>NUCLEOTIDE SEQUENCE [LARGE SCALE GENOMIC DNA]</scope>
    <source>
        <strain evidence="2 3">ISS45</strain>
    </source>
</reference>
<feature type="non-terminal residue" evidence="2">
    <location>
        <position position="159"/>
    </location>
</feature>
<evidence type="ECO:0000313" key="2">
    <source>
        <dbReference type="EMBL" id="OUC45380.1"/>
    </source>
</evidence>
<dbReference type="AlphaFoldDB" id="A0A1Y3EKV6"/>
<evidence type="ECO:0000313" key="3">
    <source>
        <dbReference type="Proteomes" id="UP000243006"/>
    </source>
</evidence>
<comment type="caution">
    <text evidence="2">The sequence shown here is derived from an EMBL/GenBank/DDBJ whole genome shotgun (WGS) entry which is preliminary data.</text>
</comment>
<feature type="compositionally biased region" description="Acidic residues" evidence="1">
    <location>
        <begin position="108"/>
        <end position="120"/>
    </location>
</feature>
<dbReference type="EMBL" id="LVZM01009773">
    <property type="protein sequence ID" value="OUC45380.1"/>
    <property type="molecule type" value="Genomic_DNA"/>
</dbReference>
<organism evidence="2 3">
    <name type="scientific">Trichinella nativa</name>
    <dbReference type="NCBI Taxonomy" id="6335"/>
    <lineage>
        <taxon>Eukaryota</taxon>
        <taxon>Metazoa</taxon>
        <taxon>Ecdysozoa</taxon>
        <taxon>Nematoda</taxon>
        <taxon>Enoplea</taxon>
        <taxon>Dorylaimia</taxon>
        <taxon>Trichinellida</taxon>
        <taxon>Trichinellidae</taxon>
        <taxon>Trichinella</taxon>
    </lineage>
</organism>
<name>A0A1Y3EKV6_9BILA</name>
<gene>
    <name evidence="2" type="ORF">D917_08486</name>
</gene>
<feature type="region of interest" description="Disordered" evidence="1">
    <location>
        <begin position="67"/>
        <end position="125"/>
    </location>
</feature>
<sequence>MRGDQLQLCSTFFEKYPSLAREQIHCLVEQVGRLDCQRLKNQTRIIETKCSEVLRALDILKGQWEKRLKSHVGGEESKREVGEQNFYEEPRALAKAKAKTNPEASGHDDDDDDSGDDDPGAMDSRRHSYAGISCLQINPNATLDSELIFNFLTVNSIHF</sequence>
<evidence type="ECO:0000256" key="1">
    <source>
        <dbReference type="SAM" id="MobiDB-lite"/>
    </source>
</evidence>
<proteinExistence type="predicted"/>
<protein>
    <submittedName>
        <fullName evidence="2">Uncharacterized protein</fullName>
    </submittedName>
</protein>
<feature type="compositionally biased region" description="Basic and acidic residues" evidence="1">
    <location>
        <begin position="67"/>
        <end position="92"/>
    </location>
</feature>
<accession>A0A1Y3EKV6</accession>
<dbReference type="Proteomes" id="UP000243006">
    <property type="component" value="Unassembled WGS sequence"/>
</dbReference>